<proteinExistence type="predicted"/>
<dbReference type="EMBL" id="CM047583">
    <property type="protein sequence ID" value="KAI9913800.1"/>
    <property type="molecule type" value="Genomic_DNA"/>
</dbReference>
<accession>A0ACC0W596</accession>
<keyword evidence="2" id="KW-1185">Reference proteome</keyword>
<evidence type="ECO:0000313" key="2">
    <source>
        <dbReference type="Proteomes" id="UP001163321"/>
    </source>
</evidence>
<sequence length="169" mass="18059">MRGSSNESFIHLLDSSGAGFTMIPPMSISDIQDVDLSAFPTSSAISTPGQPSDASCSTAEAITTRPSTAKDSTLARTKQVCKEAEGHGENFCMSSMDETTDPDVLTSIPDHEDIADECIETNREERSAFLSGLTGPQYSTHDNPEIPSDHVPCTGLRDKNVQAYVANTN</sequence>
<comment type="caution">
    <text evidence="1">The sequence shown here is derived from an EMBL/GenBank/DDBJ whole genome shotgun (WGS) entry which is preliminary data.</text>
</comment>
<protein>
    <submittedName>
        <fullName evidence="1">Uncharacterized protein</fullName>
    </submittedName>
</protein>
<reference evidence="1 2" key="1">
    <citation type="journal article" date="2022" name="bioRxiv">
        <title>The genome of the oomycete Peronosclerospora sorghi, a cosmopolitan pathogen of maize and sorghum, is inflated with dispersed pseudogenes.</title>
        <authorList>
            <person name="Fletcher K."/>
            <person name="Martin F."/>
            <person name="Isakeit T."/>
            <person name="Cavanaugh K."/>
            <person name="Magill C."/>
            <person name="Michelmore R."/>
        </authorList>
    </citation>
    <scope>NUCLEOTIDE SEQUENCE [LARGE SCALE GENOMIC DNA]</scope>
    <source>
        <strain evidence="1">P6</strain>
    </source>
</reference>
<gene>
    <name evidence="1" type="ORF">PsorP6_005329</name>
</gene>
<organism evidence="1 2">
    <name type="scientific">Peronosclerospora sorghi</name>
    <dbReference type="NCBI Taxonomy" id="230839"/>
    <lineage>
        <taxon>Eukaryota</taxon>
        <taxon>Sar</taxon>
        <taxon>Stramenopiles</taxon>
        <taxon>Oomycota</taxon>
        <taxon>Peronosporomycetes</taxon>
        <taxon>Peronosporales</taxon>
        <taxon>Peronosporaceae</taxon>
        <taxon>Peronosclerospora</taxon>
    </lineage>
</organism>
<evidence type="ECO:0000313" key="1">
    <source>
        <dbReference type="EMBL" id="KAI9913800.1"/>
    </source>
</evidence>
<name>A0ACC0W596_9STRA</name>
<dbReference type="Proteomes" id="UP001163321">
    <property type="component" value="Chromosome 4"/>
</dbReference>